<proteinExistence type="predicted"/>
<reference evidence="2 3" key="1">
    <citation type="submission" date="2020-04" db="EMBL/GenBank/DDBJ databases">
        <title>Perkinsus olseni comparative genomics.</title>
        <authorList>
            <person name="Bogema D.R."/>
        </authorList>
    </citation>
    <scope>NUCLEOTIDE SEQUENCE [LARGE SCALE GENOMIC DNA]</scope>
    <source>
        <strain evidence="2">00978-12</strain>
    </source>
</reference>
<evidence type="ECO:0000313" key="3">
    <source>
        <dbReference type="Proteomes" id="UP000541610"/>
    </source>
</evidence>
<dbReference type="AlphaFoldDB" id="A0A7J6P7F2"/>
<evidence type="ECO:0000313" key="2">
    <source>
        <dbReference type="EMBL" id="KAF4691660.1"/>
    </source>
</evidence>
<organism evidence="2 3">
    <name type="scientific">Perkinsus olseni</name>
    <name type="common">Perkinsus atlanticus</name>
    <dbReference type="NCBI Taxonomy" id="32597"/>
    <lineage>
        <taxon>Eukaryota</taxon>
        <taxon>Sar</taxon>
        <taxon>Alveolata</taxon>
        <taxon>Perkinsozoa</taxon>
        <taxon>Perkinsea</taxon>
        <taxon>Perkinsida</taxon>
        <taxon>Perkinsidae</taxon>
        <taxon>Perkinsus</taxon>
    </lineage>
</organism>
<feature type="region of interest" description="Disordered" evidence="1">
    <location>
        <begin position="167"/>
        <end position="186"/>
    </location>
</feature>
<gene>
    <name evidence="2" type="ORF">FOZ60_015120</name>
</gene>
<comment type="caution">
    <text evidence="2">The sequence shown here is derived from an EMBL/GenBank/DDBJ whole genome shotgun (WGS) entry which is preliminary data.</text>
</comment>
<accession>A0A7J6P7F2</accession>
<protein>
    <submittedName>
        <fullName evidence="2">Uncharacterized protein</fullName>
    </submittedName>
</protein>
<name>A0A7J6P7F2_PEROL</name>
<evidence type="ECO:0000256" key="1">
    <source>
        <dbReference type="SAM" id="MobiDB-lite"/>
    </source>
</evidence>
<sequence>MEVWADDGQQVARVNATVGTEEVPMSQGIPLVWYSSDIVRKLDLRRYGLPAMTEKRCFHFSETGRYQGKSAVGEFMQRLYGSMNKNIRGKPASHLLFCRAASAILVAMGVVRSGSRLSKFDNTFWLERLDSSVQSDKIGKASVHFESGKRKRPSDDAATKGFQKLRKTAGGAVVSPSAEATSKDNQQNDHLSSITYMAAKQGAAEVCSSLPSLANFGIQIWEEGGQQVALVGAKADEEVILMRRKGRLKWYSQYSTSRLSLANYTFSDSKRRCFHLTELGRNKNSDVGEFVKALYHQLGHGISSPEPASQLVFCNTTAGLLVGMGIRRDLQFIYGFDHSFLVTKTGVHALYDELRGVGSSAPVGVLHDRGRRPIGKGKSDFSTAPPGILADGDYETSYGTVRIGVSVGTNSSTSRRIIGLELFDAFRQRVIFTGEATTTADNCMHFDLPALSGSLSLHAIRSFLDHHGFTPDKISICYTDRIGWALNFYKKDTSDGQTTTALELSLKGPVV</sequence>
<dbReference type="EMBL" id="JABANP010000074">
    <property type="protein sequence ID" value="KAF4691660.1"/>
    <property type="molecule type" value="Genomic_DNA"/>
</dbReference>
<dbReference type="Proteomes" id="UP000541610">
    <property type="component" value="Unassembled WGS sequence"/>
</dbReference>